<dbReference type="Gene3D" id="1.10.10.1830">
    <property type="entry name" value="Non-ribosomal peptide synthase, adenylation domain"/>
    <property type="match status" value="1"/>
</dbReference>
<dbReference type="Gene3D" id="3.30.559.10">
    <property type="entry name" value="Chloramphenicol acetyltransferase-like domain"/>
    <property type="match status" value="1"/>
</dbReference>
<gene>
    <name evidence="3" type="ORF">EZI54_23355</name>
</gene>
<evidence type="ECO:0000259" key="1">
    <source>
        <dbReference type="Pfam" id="PF00668"/>
    </source>
</evidence>
<accession>A0ABY1ZH85</accession>
<feature type="domain" description="Condensation" evidence="1">
    <location>
        <begin position="98"/>
        <end position="419"/>
    </location>
</feature>
<comment type="caution">
    <text evidence="3">The sequence shown here is derived from an EMBL/GenBank/DDBJ whole genome shotgun (WGS) entry which is preliminary data.</text>
</comment>
<dbReference type="InterPro" id="IPR001242">
    <property type="entry name" value="Condensation_dom"/>
</dbReference>
<name>A0ABY1ZH85_9GAMM</name>
<dbReference type="Pfam" id="PF18563">
    <property type="entry name" value="TubC_N"/>
    <property type="match status" value="1"/>
</dbReference>
<evidence type="ECO:0000313" key="4">
    <source>
        <dbReference type="Proteomes" id="UP000313645"/>
    </source>
</evidence>
<dbReference type="Pfam" id="PF00668">
    <property type="entry name" value="Condensation"/>
    <property type="match status" value="1"/>
</dbReference>
<dbReference type="SUPFAM" id="SSF52777">
    <property type="entry name" value="CoA-dependent acyltransferases"/>
    <property type="match status" value="2"/>
</dbReference>
<evidence type="ECO:0008006" key="5">
    <source>
        <dbReference type="Google" id="ProtNLM"/>
    </source>
</evidence>
<organism evidence="3 4">
    <name type="scientific">Marinobacter halodurans</name>
    <dbReference type="NCBI Taxonomy" id="2528979"/>
    <lineage>
        <taxon>Bacteria</taxon>
        <taxon>Pseudomonadati</taxon>
        <taxon>Pseudomonadota</taxon>
        <taxon>Gammaproteobacteria</taxon>
        <taxon>Pseudomonadales</taxon>
        <taxon>Marinobacteraceae</taxon>
        <taxon>Marinobacter</taxon>
    </lineage>
</organism>
<keyword evidence="4" id="KW-1185">Reference proteome</keyword>
<dbReference type="PANTHER" id="PTHR45527">
    <property type="entry name" value="NONRIBOSOMAL PEPTIDE SYNTHETASE"/>
    <property type="match status" value="1"/>
</dbReference>
<dbReference type="CDD" id="cd19544">
    <property type="entry name" value="E-C_NRPS"/>
    <property type="match status" value="1"/>
</dbReference>
<dbReference type="PANTHER" id="PTHR45527:SF1">
    <property type="entry name" value="FATTY ACID SYNTHASE"/>
    <property type="match status" value="1"/>
</dbReference>
<proteinExistence type="predicted"/>
<feature type="non-terminal residue" evidence="3">
    <location>
        <position position="440"/>
    </location>
</feature>
<dbReference type="InterPro" id="IPR041464">
    <property type="entry name" value="TubC_N"/>
</dbReference>
<dbReference type="EMBL" id="SJDL01000095">
    <property type="protein sequence ID" value="TBW45974.1"/>
    <property type="molecule type" value="Genomic_DNA"/>
</dbReference>
<feature type="domain" description="TubC N-terminal docking" evidence="2">
    <location>
        <begin position="10"/>
        <end position="53"/>
    </location>
</feature>
<dbReference type="Proteomes" id="UP000313645">
    <property type="component" value="Unassembled WGS sequence"/>
</dbReference>
<dbReference type="InterPro" id="IPR044894">
    <property type="entry name" value="TubC_N_sf"/>
</dbReference>
<sequence>MTSYNPFDFLRELNIVLDIEGDELVVRAPEGVMNAETIELLRRNKQDLIKALRSGDSRLTGKTGTFPAITPDLLSLVTLTQFEIDQVVASVTGGVANVQDIYPLAPLQEGMLYHHLLAQVGDPYLGYSLLAFDSRERLDAFLSALQAVIGRHDILRTGVQWEGLPEPVQVVWREAELPVEEVALDPRAGSIEEQLKARFDPREYRLDIRRAPLLAAKVAEDPGQEAGTPGRWLLMLLNHHLAGDASTTQALVEEVQVHLHGDVSELPLPVPYRDYVAQARLGHSVESDETFFRDLLGTVDEPTLPYGLSDVQGDGGDIGEAVLPVEVDLGQRLRAQARDRGVSAASLFHLAWGRVLGGLSGRDDVVFGTVLLGRHGGVAERALGMFINTLPLRLELEGSVAEAVGQAQRRLAGLLAHEHASLALAQRCSGVEAPLPLFSA</sequence>
<evidence type="ECO:0000313" key="3">
    <source>
        <dbReference type="EMBL" id="TBW45974.1"/>
    </source>
</evidence>
<dbReference type="InterPro" id="IPR023213">
    <property type="entry name" value="CAT-like_dom_sf"/>
</dbReference>
<protein>
    <recommendedName>
        <fullName evidence="5">Non-ribosomal peptide synthetase</fullName>
    </recommendedName>
</protein>
<reference evidence="3 4" key="1">
    <citation type="submission" date="2019-02" db="EMBL/GenBank/DDBJ databases">
        <title>Marinobacter halodurans sp. nov., a marine bacterium isolated from sea tidal flat.</title>
        <authorList>
            <person name="Yoo Y."/>
            <person name="Lee D.W."/>
            <person name="Kim B.S."/>
            <person name="Kim J.-J."/>
        </authorList>
    </citation>
    <scope>NUCLEOTIDE SEQUENCE [LARGE SCALE GENOMIC DNA]</scope>
    <source>
        <strain evidence="3 4">YJ-S3-2</strain>
    </source>
</reference>
<evidence type="ECO:0000259" key="2">
    <source>
        <dbReference type="Pfam" id="PF18563"/>
    </source>
</evidence>
<dbReference type="Gene3D" id="3.30.559.30">
    <property type="entry name" value="Nonribosomal peptide synthetase, condensation domain"/>
    <property type="match status" value="1"/>
</dbReference>